<dbReference type="Proteomes" id="UP000626026">
    <property type="component" value="Unassembled WGS sequence"/>
</dbReference>
<feature type="domain" description="Serine aminopeptidase S33" evidence="1">
    <location>
        <begin position="117"/>
        <end position="341"/>
    </location>
</feature>
<dbReference type="EMBL" id="JACTVA010000005">
    <property type="protein sequence ID" value="MBC9206086.1"/>
    <property type="molecule type" value="Genomic_DNA"/>
</dbReference>
<evidence type="ECO:0000313" key="3">
    <source>
        <dbReference type="Proteomes" id="UP000626026"/>
    </source>
</evidence>
<comment type="caution">
    <text evidence="2">The sequence shown here is derived from an EMBL/GenBank/DDBJ whole genome shotgun (WGS) entry which is preliminary data.</text>
</comment>
<dbReference type="InterPro" id="IPR022742">
    <property type="entry name" value="Hydrolase_4"/>
</dbReference>
<dbReference type="Gene3D" id="3.40.50.1820">
    <property type="entry name" value="alpha/beta hydrolase"/>
    <property type="match status" value="1"/>
</dbReference>
<dbReference type="RefSeq" id="WP_187783268.1">
    <property type="nucleotide sequence ID" value="NZ_JACTVA010000005.1"/>
</dbReference>
<gene>
    <name evidence="2" type="ORF">IBL26_04505</name>
</gene>
<proteinExistence type="predicted"/>
<keyword evidence="2" id="KW-0378">Hydrolase</keyword>
<dbReference type="SUPFAM" id="SSF53474">
    <property type="entry name" value="alpha/beta-Hydrolases"/>
    <property type="match status" value="1"/>
</dbReference>
<keyword evidence="3" id="KW-1185">Reference proteome</keyword>
<evidence type="ECO:0000313" key="2">
    <source>
        <dbReference type="EMBL" id="MBC9206086.1"/>
    </source>
</evidence>
<organism evidence="2 3">
    <name type="scientific">Teichococcus aerophilus</name>
    <dbReference type="NCBI Taxonomy" id="1224513"/>
    <lineage>
        <taxon>Bacteria</taxon>
        <taxon>Pseudomonadati</taxon>
        <taxon>Pseudomonadota</taxon>
        <taxon>Alphaproteobacteria</taxon>
        <taxon>Acetobacterales</taxon>
        <taxon>Roseomonadaceae</taxon>
        <taxon>Roseomonas</taxon>
    </lineage>
</organism>
<dbReference type="Pfam" id="PF12146">
    <property type="entry name" value="Hydrolase_4"/>
    <property type="match status" value="1"/>
</dbReference>
<sequence length="483" mass="53206">MRRSLTRWTKRLILVLAVVAATLFVVRVVDSQRGPPLELWHTFVPEDLQADAIDKLDWNGWMAAEARLFDQVRREVTDRLDDEERRADNRYFAGSPINPSHFEQDWNRSYVMEPDGAPRGAVVLLHGLTDAPYSLRHVARQYRAQGFVAIGLRIPAHGTVPAALTDTVWEDWLAATRLAVREARRRIGPQQPLHVVGFSNGGALAMKYALDAIENPSLPRPDRLVLISPMIGITAFARFAGLAALPAILPSFAKAAWLSRVPEFIPFKYNSFPVNGARQSHRLTVSLQAQLQRMAQAGQLATLAPVQTFQSVLDFTVSTRAVISALYNLLPTNGSELVLFDRNQNTRLGPMLRPATDLLLDRIVPPAPRNWRLSIIANTGPDSADMVERVTPAGETTESVKPLPGMAYPRDVFSLSHVALPFPPGDSLYGIEPNPAEEFGVSLGAVAARGEVGVLVLSPASLLRISWNPFYGFLMERVGAGIP</sequence>
<dbReference type="GO" id="GO:0016787">
    <property type="term" value="F:hydrolase activity"/>
    <property type="evidence" value="ECO:0007669"/>
    <property type="project" value="UniProtKB-KW"/>
</dbReference>
<name>A0ABR7RIF0_9PROT</name>
<evidence type="ECO:0000259" key="1">
    <source>
        <dbReference type="Pfam" id="PF12146"/>
    </source>
</evidence>
<dbReference type="InterPro" id="IPR029058">
    <property type="entry name" value="AB_hydrolase_fold"/>
</dbReference>
<reference evidence="2 3" key="1">
    <citation type="journal article" date="2013" name="Int. J. Syst. Evol. Microbiol.">
        <title>Roseomonas aerophila sp. nov., isolated from air.</title>
        <authorList>
            <person name="Kim S.J."/>
            <person name="Weon H.Y."/>
            <person name="Ahn J.H."/>
            <person name="Hong S.B."/>
            <person name="Seok S.J."/>
            <person name="Whang K.S."/>
            <person name="Kwon S.W."/>
        </authorList>
    </citation>
    <scope>NUCLEOTIDE SEQUENCE [LARGE SCALE GENOMIC DNA]</scope>
    <source>
        <strain evidence="2 3">NBRC 108923</strain>
    </source>
</reference>
<accession>A0ABR7RIF0</accession>
<dbReference type="InterPro" id="IPR051044">
    <property type="entry name" value="MAG_DAG_Lipase"/>
</dbReference>
<protein>
    <submittedName>
        <fullName evidence="2">Alpha/beta hydrolase</fullName>
    </submittedName>
</protein>
<dbReference type="PANTHER" id="PTHR11614">
    <property type="entry name" value="PHOSPHOLIPASE-RELATED"/>
    <property type="match status" value="1"/>
</dbReference>